<keyword evidence="4 5" id="KW-0143">Chaperone</keyword>
<comment type="subcellular location">
    <subcellularLocation>
        <location evidence="5">Cytoplasm</location>
    </subcellularLocation>
</comment>
<dbReference type="InterPro" id="IPR036976">
    <property type="entry name" value="RimM_N_sf"/>
</dbReference>
<gene>
    <name evidence="5" type="primary">rimM</name>
    <name evidence="8" type="ORF">EDD69_105150</name>
</gene>
<reference evidence="8 9" key="1">
    <citation type="submission" date="2019-03" db="EMBL/GenBank/DDBJ databases">
        <title>Genomic Encyclopedia of Type Strains, Phase IV (KMG-IV): sequencing the most valuable type-strain genomes for metagenomic binning, comparative biology and taxonomic classification.</title>
        <authorList>
            <person name="Goeker M."/>
        </authorList>
    </citation>
    <scope>NUCLEOTIDE SEQUENCE [LARGE SCALE GENOMIC DNA]</scope>
    <source>
        <strain evidence="8 9">DSM 24979</strain>
    </source>
</reference>
<dbReference type="Gene3D" id="2.30.30.240">
    <property type="entry name" value="PRC-barrel domain"/>
    <property type="match status" value="1"/>
</dbReference>
<dbReference type="SUPFAM" id="SSF50447">
    <property type="entry name" value="Translation proteins"/>
    <property type="match status" value="1"/>
</dbReference>
<dbReference type="PANTHER" id="PTHR33692">
    <property type="entry name" value="RIBOSOME MATURATION FACTOR RIMM"/>
    <property type="match status" value="1"/>
</dbReference>
<evidence type="ECO:0000256" key="1">
    <source>
        <dbReference type="ARBA" id="ARBA00022490"/>
    </source>
</evidence>
<comment type="subunit">
    <text evidence="5">Binds ribosomal protein uS19.</text>
</comment>
<feature type="domain" description="RimM N-terminal" evidence="6">
    <location>
        <begin position="7"/>
        <end position="91"/>
    </location>
</feature>
<keyword evidence="3 5" id="KW-0698">rRNA processing</keyword>
<sequence length="172" mass="19642">MTKWFNVGKIVNTHGIRGEVRVISRTDFANERYKVGNTLYIFMENADAPIEVKVARHRVHKSFDLLTFEGYDNINLVEKFKGAMIKIPESQLQPLNEGEYYFHEIIGCTVITEEGEIIGQVKEILTPGANDVWVVKRKNGKDVLIPYIDDIVKAVDVPEKKITIHPMEGLLE</sequence>
<dbReference type="GO" id="GO:0042274">
    <property type="term" value="P:ribosomal small subunit biogenesis"/>
    <property type="evidence" value="ECO:0007669"/>
    <property type="project" value="UniProtKB-UniRule"/>
</dbReference>
<evidence type="ECO:0000256" key="3">
    <source>
        <dbReference type="ARBA" id="ARBA00022552"/>
    </source>
</evidence>
<feature type="domain" description="PRC-barrel" evidence="7">
    <location>
        <begin position="97"/>
        <end position="171"/>
    </location>
</feature>
<evidence type="ECO:0000256" key="2">
    <source>
        <dbReference type="ARBA" id="ARBA00022517"/>
    </source>
</evidence>
<dbReference type="Proteomes" id="UP000295658">
    <property type="component" value="Unassembled WGS sequence"/>
</dbReference>
<evidence type="ECO:0000313" key="8">
    <source>
        <dbReference type="EMBL" id="TCL50349.1"/>
    </source>
</evidence>
<evidence type="ECO:0000313" key="9">
    <source>
        <dbReference type="Proteomes" id="UP000295658"/>
    </source>
</evidence>
<evidence type="ECO:0000259" key="7">
    <source>
        <dbReference type="Pfam" id="PF05239"/>
    </source>
</evidence>
<comment type="function">
    <text evidence="5">An accessory protein needed during the final step in the assembly of 30S ribosomal subunit, possibly for assembly of the head region. Essential for efficient processing of 16S rRNA. May be needed both before and after RbfA during the maturation of 16S rRNA. It has affinity for free ribosomal 30S subunits but not for 70S ribosomes.</text>
</comment>
<dbReference type="HAMAP" id="MF_00014">
    <property type="entry name" value="Ribosome_mat_RimM"/>
    <property type="match status" value="1"/>
</dbReference>
<dbReference type="InterPro" id="IPR027275">
    <property type="entry name" value="PRC-brl_dom"/>
</dbReference>
<dbReference type="InterPro" id="IPR011033">
    <property type="entry name" value="PRC_barrel-like_sf"/>
</dbReference>
<comment type="caution">
    <text evidence="8">The sequence shown here is derived from an EMBL/GenBank/DDBJ whole genome shotgun (WGS) entry which is preliminary data.</text>
</comment>
<dbReference type="GO" id="GO:0043022">
    <property type="term" value="F:ribosome binding"/>
    <property type="evidence" value="ECO:0007669"/>
    <property type="project" value="InterPro"/>
</dbReference>
<dbReference type="EMBL" id="SLUL01000005">
    <property type="protein sequence ID" value="TCL50349.1"/>
    <property type="molecule type" value="Genomic_DNA"/>
</dbReference>
<organism evidence="8 9">
    <name type="scientific">Thermolongibacillus altinsuensis</name>
    <dbReference type="NCBI Taxonomy" id="575256"/>
    <lineage>
        <taxon>Bacteria</taxon>
        <taxon>Bacillati</taxon>
        <taxon>Bacillota</taxon>
        <taxon>Bacilli</taxon>
        <taxon>Bacillales</taxon>
        <taxon>Anoxybacillaceae</taxon>
        <taxon>Thermolongibacillus</taxon>
    </lineage>
</organism>
<dbReference type="AlphaFoldDB" id="A0A4R1QMZ0"/>
<dbReference type="PANTHER" id="PTHR33692:SF1">
    <property type="entry name" value="RIBOSOME MATURATION FACTOR RIMM"/>
    <property type="match status" value="1"/>
</dbReference>
<accession>A0A4R1QMZ0</accession>
<dbReference type="InterPro" id="IPR002676">
    <property type="entry name" value="RimM_N"/>
</dbReference>
<dbReference type="NCBIfam" id="TIGR02273">
    <property type="entry name" value="16S_RimM"/>
    <property type="match status" value="1"/>
</dbReference>
<protein>
    <recommendedName>
        <fullName evidence="5">Ribosome maturation factor RimM</fullName>
    </recommendedName>
</protein>
<dbReference type="GO" id="GO:0006364">
    <property type="term" value="P:rRNA processing"/>
    <property type="evidence" value="ECO:0007669"/>
    <property type="project" value="UniProtKB-UniRule"/>
</dbReference>
<dbReference type="OrthoDB" id="9810331at2"/>
<keyword evidence="2 5" id="KW-0690">Ribosome biogenesis</keyword>
<dbReference type="RefSeq" id="WP_132948118.1">
    <property type="nucleotide sequence ID" value="NZ_SLUL01000005.1"/>
</dbReference>
<dbReference type="SUPFAM" id="SSF50346">
    <property type="entry name" value="PRC-barrel domain"/>
    <property type="match status" value="1"/>
</dbReference>
<dbReference type="GO" id="GO:0005840">
    <property type="term" value="C:ribosome"/>
    <property type="evidence" value="ECO:0007669"/>
    <property type="project" value="InterPro"/>
</dbReference>
<dbReference type="InterPro" id="IPR011961">
    <property type="entry name" value="RimM"/>
</dbReference>
<proteinExistence type="inferred from homology"/>
<dbReference type="Pfam" id="PF01782">
    <property type="entry name" value="RimM"/>
    <property type="match status" value="1"/>
</dbReference>
<dbReference type="GO" id="GO:0005737">
    <property type="term" value="C:cytoplasm"/>
    <property type="evidence" value="ECO:0007669"/>
    <property type="project" value="UniProtKB-SubCell"/>
</dbReference>
<dbReference type="Gene3D" id="2.40.30.60">
    <property type="entry name" value="RimM"/>
    <property type="match status" value="1"/>
</dbReference>
<keyword evidence="9" id="KW-1185">Reference proteome</keyword>
<evidence type="ECO:0000256" key="5">
    <source>
        <dbReference type="HAMAP-Rule" id="MF_00014"/>
    </source>
</evidence>
<dbReference type="InterPro" id="IPR009000">
    <property type="entry name" value="Transl_B-barrel_sf"/>
</dbReference>
<keyword evidence="1 5" id="KW-0963">Cytoplasm</keyword>
<dbReference type="Pfam" id="PF05239">
    <property type="entry name" value="PRC"/>
    <property type="match status" value="1"/>
</dbReference>
<evidence type="ECO:0000259" key="6">
    <source>
        <dbReference type="Pfam" id="PF01782"/>
    </source>
</evidence>
<evidence type="ECO:0000256" key="4">
    <source>
        <dbReference type="ARBA" id="ARBA00023186"/>
    </source>
</evidence>
<comment type="similarity">
    <text evidence="5">Belongs to the RimM family.</text>
</comment>
<comment type="domain">
    <text evidence="5">The PRC barrel domain binds ribosomal protein uS19.</text>
</comment>
<name>A0A4R1QMZ0_9BACL</name>